<dbReference type="Pfam" id="PF07670">
    <property type="entry name" value="Gate"/>
    <property type="match status" value="1"/>
</dbReference>
<comment type="subcellular location">
    <subcellularLocation>
        <location evidence="1">Cell membrane</location>
        <topology evidence="1">Multi-pass membrane protein</topology>
    </subcellularLocation>
</comment>
<keyword evidence="9" id="KW-1185">Reference proteome</keyword>
<dbReference type="InterPro" id="IPR018270">
    <property type="entry name" value="C_nuclsd_transpt_met_bac"/>
</dbReference>
<dbReference type="Pfam" id="PF01773">
    <property type="entry name" value="Nucleos_tra2_N"/>
    <property type="match status" value="1"/>
</dbReference>
<keyword evidence="7" id="KW-0813">Transport</keyword>
<evidence type="ECO:0000256" key="5">
    <source>
        <dbReference type="ARBA" id="ARBA00022989"/>
    </source>
</evidence>
<dbReference type="InterPro" id="IPR002668">
    <property type="entry name" value="CNT_N_dom"/>
</dbReference>
<keyword evidence="5 7" id="KW-1133">Transmembrane helix</keyword>
<dbReference type="OrthoDB" id="6075923at2759"/>
<feature type="transmembrane region" description="Helical" evidence="7">
    <location>
        <begin position="234"/>
        <end position="253"/>
    </location>
</feature>
<protein>
    <recommendedName>
        <fullName evidence="7">Sodium/nucleoside cotransporter</fullName>
    </recommendedName>
</protein>
<dbReference type="NCBIfam" id="TIGR00804">
    <property type="entry name" value="nupC"/>
    <property type="match status" value="1"/>
</dbReference>
<gene>
    <name evidence="8" type="ORF">APZ42_021441</name>
</gene>
<name>A0A0P5ZE66_9CRUS</name>
<evidence type="ECO:0000256" key="6">
    <source>
        <dbReference type="ARBA" id="ARBA00023136"/>
    </source>
</evidence>
<dbReference type="Pfam" id="PF07662">
    <property type="entry name" value="Nucleos_tra2_C"/>
    <property type="match status" value="1"/>
</dbReference>
<feature type="transmembrane region" description="Helical" evidence="7">
    <location>
        <begin position="590"/>
        <end position="613"/>
    </location>
</feature>
<dbReference type="InterPro" id="IPR008276">
    <property type="entry name" value="C_nuclsd_transpt"/>
</dbReference>
<keyword evidence="6 7" id="KW-0472">Membrane</keyword>
<feature type="transmembrane region" description="Helical" evidence="7">
    <location>
        <begin position="178"/>
        <end position="197"/>
    </location>
</feature>
<evidence type="ECO:0000256" key="2">
    <source>
        <dbReference type="ARBA" id="ARBA00009033"/>
    </source>
</evidence>
<proteinExistence type="inferred from homology"/>
<dbReference type="EMBL" id="LRGB01001151">
    <property type="protein sequence ID" value="KZS13463.1"/>
    <property type="molecule type" value="Genomic_DNA"/>
</dbReference>
<sequence length="640" mass="70120">MELGTVNVGLEIDEELSLPLDSHESSYGTLHIPHLTIHRDDDHASLSRKKEKPKVVIPEETDEEVNQSCTFIGNALEKFWVYLNDFATRRQQLVRGLIYVILAILYNAYFVASIYYSIKNGIPMDWCGGVGLLIILTVLGYVGLFYFQIVKKFWGESIDRNVLQPIDRTFDRVWEYRVVEYGVYLVIIAALIVFLVIDTANERYRLVSFLGLIVFLLLGWIFSKHPSKVKWRHVTWGVALQFIFGLIVLRWDVGRQVIQCLGDKITVFLDYSNAGSGFVYGYLATDINMAGIALGTIFAFRILSVIFFFSFFVSILYYYGIMQWVVQKIGWLLQISIGTTAAESMNAAGNIFLGQTEAPLLIRPLLPKMTKSELHAVMTGGFATIAGGVLAAFISFGISASHLLSASVMSAPAALAYSKLFYPESEKSQTKAGDLKIPKGTEANALDAAAQGAANAVFLVLNIIANLIAFLAFIAFLNGIISWFGGLLGAPYVTFEYIMGKIFIPVAWLMGVPAAECDLVANLVALKTIVNEFAAYSKLSEYIAQGIISKRAETIATYALCGFSNPGSIGTQIAALSTMAPDRQSDLAQVAFRAFVAGSAACFMTACIAGTLISSPSDLPTPTAFTPSTFSFTPNMTAIL</sequence>
<evidence type="ECO:0000256" key="1">
    <source>
        <dbReference type="ARBA" id="ARBA00004651"/>
    </source>
</evidence>
<dbReference type="GO" id="GO:0005415">
    <property type="term" value="F:nucleoside:sodium symporter activity"/>
    <property type="evidence" value="ECO:0007669"/>
    <property type="project" value="TreeGrafter"/>
</dbReference>
<accession>A0A0P5ZE66</accession>
<dbReference type="PANTHER" id="PTHR10590:SF4">
    <property type="entry name" value="SOLUTE CARRIER FAMILY 28 MEMBER 3"/>
    <property type="match status" value="1"/>
</dbReference>
<dbReference type="InterPro" id="IPR011642">
    <property type="entry name" value="Gate_dom"/>
</dbReference>
<dbReference type="PANTHER" id="PTHR10590">
    <property type="entry name" value="SODIUM/NUCLEOSIDE COTRANSPORTER"/>
    <property type="match status" value="1"/>
</dbReference>
<keyword evidence="4 7" id="KW-0812">Transmembrane</keyword>
<feature type="transmembrane region" description="Helical" evidence="7">
    <location>
        <begin position="203"/>
        <end position="222"/>
    </location>
</feature>
<evidence type="ECO:0000256" key="4">
    <source>
        <dbReference type="ARBA" id="ARBA00022692"/>
    </source>
</evidence>
<keyword evidence="3" id="KW-1003">Cell membrane</keyword>
<evidence type="ECO:0000256" key="3">
    <source>
        <dbReference type="ARBA" id="ARBA00022475"/>
    </source>
</evidence>
<dbReference type="InterPro" id="IPR011657">
    <property type="entry name" value="CNT_C_dom"/>
</dbReference>
<comment type="similarity">
    <text evidence="2 7">Belongs to the concentrative nucleoside transporter (CNT) (TC 2.A.41) family.</text>
</comment>
<feature type="transmembrane region" description="Helical" evidence="7">
    <location>
        <begin position="374"/>
        <end position="398"/>
    </location>
</feature>
<dbReference type="STRING" id="35525.A0A0P5ZE66"/>
<reference evidence="8 9" key="1">
    <citation type="submission" date="2016-03" db="EMBL/GenBank/DDBJ databases">
        <title>EvidentialGene: Evidence-directed Construction of Genes on Genomes.</title>
        <authorList>
            <person name="Gilbert D.G."/>
            <person name="Choi J.-H."/>
            <person name="Mockaitis K."/>
            <person name="Colbourne J."/>
            <person name="Pfrender M."/>
        </authorList>
    </citation>
    <scope>NUCLEOTIDE SEQUENCE [LARGE SCALE GENOMIC DNA]</scope>
    <source>
        <strain evidence="8 9">Xinb3</strain>
        <tissue evidence="8">Complete organism</tissue>
    </source>
</reference>
<organism evidence="8 9">
    <name type="scientific">Daphnia magna</name>
    <dbReference type="NCBI Taxonomy" id="35525"/>
    <lineage>
        <taxon>Eukaryota</taxon>
        <taxon>Metazoa</taxon>
        <taxon>Ecdysozoa</taxon>
        <taxon>Arthropoda</taxon>
        <taxon>Crustacea</taxon>
        <taxon>Branchiopoda</taxon>
        <taxon>Diplostraca</taxon>
        <taxon>Cladocera</taxon>
        <taxon>Anomopoda</taxon>
        <taxon>Daphniidae</taxon>
        <taxon>Daphnia</taxon>
    </lineage>
</organism>
<feature type="transmembrane region" description="Helical" evidence="7">
    <location>
        <begin position="130"/>
        <end position="150"/>
    </location>
</feature>
<evidence type="ECO:0000313" key="8">
    <source>
        <dbReference type="EMBL" id="KZS13463.1"/>
    </source>
</evidence>
<evidence type="ECO:0000313" key="9">
    <source>
        <dbReference type="Proteomes" id="UP000076858"/>
    </source>
</evidence>
<evidence type="ECO:0000256" key="7">
    <source>
        <dbReference type="RuleBase" id="RU362018"/>
    </source>
</evidence>
<feature type="transmembrane region" description="Helical" evidence="7">
    <location>
        <begin position="297"/>
        <end position="319"/>
    </location>
</feature>
<dbReference type="GO" id="GO:0005886">
    <property type="term" value="C:plasma membrane"/>
    <property type="evidence" value="ECO:0007669"/>
    <property type="project" value="UniProtKB-SubCell"/>
</dbReference>
<feature type="transmembrane region" description="Helical" evidence="7">
    <location>
        <begin position="97"/>
        <end position="118"/>
    </location>
</feature>
<dbReference type="AlphaFoldDB" id="A0A0P5ZE66"/>
<dbReference type="Proteomes" id="UP000076858">
    <property type="component" value="Unassembled WGS sequence"/>
</dbReference>
<comment type="caution">
    <text evidence="8">The sequence shown here is derived from an EMBL/GenBank/DDBJ whole genome shotgun (WGS) entry which is preliminary data.</text>
</comment>